<name>A0ACC8XDX5_9FIRM</name>
<organism evidence="1 2">
    <name type="scientific">Candidatus Epulonipiscium fishelsonii</name>
    <dbReference type="NCBI Taxonomy" id="77094"/>
    <lineage>
        <taxon>Bacteria</taxon>
        <taxon>Bacillati</taxon>
        <taxon>Bacillota</taxon>
        <taxon>Clostridia</taxon>
        <taxon>Lachnospirales</taxon>
        <taxon>Lachnospiraceae</taxon>
        <taxon>Candidatus Epulonipiscium</taxon>
    </lineage>
</organism>
<dbReference type="EMBL" id="LJHD01000225">
    <property type="protein sequence ID" value="ONI41114.1"/>
    <property type="molecule type" value="Genomic_DNA"/>
</dbReference>
<dbReference type="Proteomes" id="UP000188637">
    <property type="component" value="Unassembled WGS sequence"/>
</dbReference>
<keyword evidence="2" id="KW-1185">Reference proteome</keyword>
<comment type="caution">
    <text evidence="1">The sequence shown here is derived from an EMBL/GenBank/DDBJ whole genome shotgun (WGS) entry which is preliminary data.</text>
</comment>
<proteinExistence type="predicted"/>
<accession>A0ACC8XDX5</accession>
<reference evidence="1" key="1">
    <citation type="submission" date="2016-08" db="EMBL/GenBank/DDBJ databases">
        <authorList>
            <person name="Ngugi D.K."/>
            <person name="Miyake S."/>
            <person name="Stingl U."/>
        </authorList>
    </citation>
    <scope>NUCLEOTIDE SEQUENCE</scope>
    <source>
        <strain evidence="1">SCG-D08WGA-EpuloA1</strain>
    </source>
</reference>
<sequence>MLYSLLGYIMVFSIIYLLFKNKATPLTLFILFPPLFALLLGFSIKEIGEFATIGIHTTMSNALLFMFCIPYFGIVSDAGMFDKIIEKLLSKANDNVISITLITIIMTLICQLGGASTTALVVIPGLLPIYKKLHIRPAVLALIIASGMGITNLVPWGAPTARTAIVLGVKATDIWQRVLPVQIAGIIIVICSAILLGFREKKLIKNLKVLETEDIQIHKKEILRQPKNVAINLTLTLTLIGILIADIIPSYIVFMIGFAIALLINHPDAQSQNAQFKKHAATALLLPATMITSGIFVGIIGETGMLNAMANTLLYFIPDFLGKYLHIIMGILSTPIGIALGADAFYYGLLPLVIEVGKTYGVDPMNIAITMLVGKNVSVLISPLVPSLFLVLSLTGLELNAHIKFCFKWLFGISILLLLCAIMMGVVII</sequence>
<gene>
    <name evidence="1" type="ORF">AN640_08255</name>
</gene>
<evidence type="ECO:0000313" key="2">
    <source>
        <dbReference type="Proteomes" id="UP000188637"/>
    </source>
</evidence>
<protein>
    <submittedName>
        <fullName evidence="1">Citrate:H+ symporter</fullName>
    </submittedName>
</protein>
<evidence type="ECO:0000313" key="1">
    <source>
        <dbReference type="EMBL" id="ONI41114.1"/>
    </source>
</evidence>